<name>A0AAE0MJ67_9PEZI</name>
<protein>
    <submittedName>
        <fullName evidence="1">Uncharacterized protein</fullName>
    </submittedName>
</protein>
<organism evidence="1 2">
    <name type="scientific">Neurospora tetraspora</name>
    <dbReference type="NCBI Taxonomy" id="94610"/>
    <lineage>
        <taxon>Eukaryota</taxon>
        <taxon>Fungi</taxon>
        <taxon>Dikarya</taxon>
        <taxon>Ascomycota</taxon>
        <taxon>Pezizomycotina</taxon>
        <taxon>Sordariomycetes</taxon>
        <taxon>Sordariomycetidae</taxon>
        <taxon>Sordariales</taxon>
        <taxon>Sordariaceae</taxon>
        <taxon>Neurospora</taxon>
    </lineage>
</organism>
<dbReference type="GeneID" id="87860914"/>
<proteinExistence type="predicted"/>
<comment type="caution">
    <text evidence="1">The sequence shown here is derived from an EMBL/GenBank/DDBJ whole genome shotgun (WGS) entry which is preliminary data.</text>
</comment>
<dbReference type="RefSeq" id="XP_062676757.1">
    <property type="nucleotide sequence ID" value="XM_062823760.1"/>
</dbReference>
<reference evidence="1" key="2">
    <citation type="submission" date="2023-06" db="EMBL/GenBank/DDBJ databases">
        <authorList>
            <consortium name="Lawrence Berkeley National Laboratory"/>
            <person name="Haridas S."/>
            <person name="Hensen N."/>
            <person name="Bonometti L."/>
            <person name="Westerberg I."/>
            <person name="Brannstrom I.O."/>
            <person name="Guillou S."/>
            <person name="Cros-Aarteil S."/>
            <person name="Calhoun S."/>
            <person name="Kuo A."/>
            <person name="Mondo S."/>
            <person name="Pangilinan J."/>
            <person name="Riley R."/>
            <person name="Labutti K."/>
            <person name="Andreopoulos B."/>
            <person name="Lipzen A."/>
            <person name="Chen C."/>
            <person name="Yanf M."/>
            <person name="Daum C."/>
            <person name="Ng V."/>
            <person name="Clum A."/>
            <person name="Steindorff A."/>
            <person name="Ohm R."/>
            <person name="Martin F."/>
            <person name="Silar P."/>
            <person name="Natvig D."/>
            <person name="Lalanne C."/>
            <person name="Gautier V."/>
            <person name="Ament-Velasquez S.L."/>
            <person name="Kruys A."/>
            <person name="Hutchinson M.I."/>
            <person name="Powell A.J."/>
            <person name="Barry K."/>
            <person name="Miller A.N."/>
            <person name="Grigoriev I.V."/>
            <person name="Debuchy R."/>
            <person name="Gladieux P."/>
            <person name="Thoren M.H."/>
            <person name="Johannesson H."/>
        </authorList>
    </citation>
    <scope>NUCLEOTIDE SEQUENCE</scope>
    <source>
        <strain evidence="1">CBS 560.94</strain>
    </source>
</reference>
<feature type="non-terminal residue" evidence="1">
    <location>
        <position position="155"/>
    </location>
</feature>
<gene>
    <name evidence="1" type="ORF">B0H65DRAFT_393664</name>
</gene>
<evidence type="ECO:0000313" key="1">
    <source>
        <dbReference type="EMBL" id="KAK3334591.1"/>
    </source>
</evidence>
<keyword evidence="2" id="KW-1185">Reference proteome</keyword>
<reference evidence="1" key="1">
    <citation type="journal article" date="2023" name="Mol. Phylogenet. Evol.">
        <title>Genome-scale phylogeny and comparative genomics of the fungal order Sordariales.</title>
        <authorList>
            <person name="Hensen N."/>
            <person name="Bonometti L."/>
            <person name="Westerberg I."/>
            <person name="Brannstrom I.O."/>
            <person name="Guillou S."/>
            <person name="Cros-Aarteil S."/>
            <person name="Calhoun S."/>
            <person name="Haridas S."/>
            <person name="Kuo A."/>
            <person name="Mondo S."/>
            <person name="Pangilinan J."/>
            <person name="Riley R."/>
            <person name="LaButti K."/>
            <person name="Andreopoulos B."/>
            <person name="Lipzen A."/>
            <person name="Chen C."/>
            <person name="Yan M."/>
            <person name="Daum C."/>
            <person name="Ng V."/>
            <person name="Clum A."/>
            <person name="Steindorff A."/>
            <person name="Ohm R.A."/>
            <person name="Martin F."/>
            <person name="Silar P."/>
            <person name="Natvig D.O."/>
            <person name="Lalanne C."/>
            <person name="Gautier V."/>
            <person name="Ament-Velasquez S.L."/>
            <person name="Kruys A."/>
            <person name="Hutchinson M.I."/>
            <person name="Powell A.J."/>
            <person name="Barry K."/>
            <person name="Miller A.N."/>
            <person name="Grigoriev I.V."/>
            <person name="Debuchy R."/>
            <person name="Gladieux P."/>
            <person name="Hiltunen Thoren M."/>
            <person name="Johannesson H."/>
        </authorList>
    </citation>
    <scope>NUCLEOTIDE SEQUENCE</scope>
    <source>
        <strain evidence="1">CBS 560.94</strain>
    </source>
</reference>
<sequence length="155" mass="16903">MSSSATNIRSSWSDPFHRSLCLRRKLESRYNEQLCLPQLQRSRDRLMAIHINYSKESVIDAATRLFNDTKAPPSSMTDESLLTSVHDNIYADDFGLDVGIATSMEECGITEGLSDHPGHYSPALSPSEALTLLDSLVVGSSALESSQALGQALSV</sequence>
<dbReference type="EMBL" id="JAUEPP010000010">
    <property type="protein sequence ID" value="KAK3334591.1"/>
    <property type="molecule type" value="Genomic_DNA"/>
</dbReference>
<accession>A0AAE0MJ67</accession>
<evidence type="ECO:0000313" key="2">
    <source>
        <dbReference type="Proteomes" id="UP001278500"/>
    </source>
</evidence>
<dbReference type="Proteomes" id="UP001278500">
    <property type="component" value="Unassembled WGS sequence"/>
</dbReference>
<dbReference type="AlphaFoldDB" id="A0AAE0MJ67"/>